<reference evidence="1 2" key="1">
    <citation type="journal article" date="2012" name="Nat. Biotechnol.">
        <title>Draft genome sequence of pigeonpea (Cajanus cajan), an orphan legume crop of resource-poor farmers.</title>
        <authorList>
            <person name="Varshney R.K."/>
            <person name="Chen W."/>
            <person name="Li Y."/>
            <person name="Bharti A.K."/>
            <person name="Saxena R.K."/>
            <person name="Schlueter J.A."/>
            <person name="Donoghue M.T."/>
            <person name="Azam S."/>
            <person name="Fan G."/>
            <person name="Whaley A.M."/>
            <person name="Farmer A.D."/>
            <person name="Sheridan J."/>
            <person name="Iwata A."/>
            <person name="Tuteja R."/>
            <person name="Penmetsa R.V."/>
            <person name="Wu W."/>
            <person name="Upadhyaya H.D."/>
            <person name="Yang S.P."/>
            <person name="Shah T."/>
            <person name="Saxena K.B."/>
            <person name="Michael T."/>
            <person name="McCombie W.R."/>
            <person name="Yang B."/>
            <person name="Zhang G."/>
            <person name="Yang H."/>
            <person name="Wang J."/>
            <person name="Spillane C."/>
            <person name="Cook D.R."/>
            <person name="May G.D."/>
            <person name="Xu X."/>
            <person name="Jackson S.A."/>
        </authorList>
    </citation>
    <scope>NUCLEOTIDE SEQUENCE [LARGE SCALE GENOMIC DNA]</scope>
    <source>
        <strain evidence="2">cv. Asha</strain>
    </source>
</reference>
<accession>A0A151TA26</accession>
<protein>
    <recommendedName>
        <fullName evidence="3">Retrovirus-related Pol polyprotein from transposon TNT 1-94</fullName>
    </recommendedName>
</protein>
<dbReference type="Gramene" id="C.cajan_17976.t">
    <property type="protein sequence ID" value="C.cajan_17976.t.cds1"/>
    <property type="gene ID" value="C.cajan_17976"/>
</dbReference>
<keyword evidence="2" id="KW-1185">Reference proteome</keyword>
<dbReference type="PANTHER" id="PTHR11439">
    <property type="entry name" value="GAG-POL-RELATED RETROTRANSPOSON"/>
    <property type="match status" value="1"/>
</dbReference>
<sequence>MVNVTLFKQIVGSLRFLCNTRPDLAYNVHMISWFTEEPRTPLLVAKRILRYVKKTLDFGILFPNDKMSVEA</sequence>
<dbReference type="PANTHER" id="PTHR11439:SF483">
    <property type="entry name" value="PEPTIDE SYNTHASE GLIP-LIKE, PUTATIVE (AFU_ORTHOLOGUE AFUA_3G12920)-RELATED"/>
    <property type="match status" value="1"/>
</dbReference>
<organism evidence="1 2">
    <name type="scientific">Cajanus cajan</name>
    <name type="common">Pigeon pea</name>
    <name type="synonym">Cajanus indicus</name>
    <dbReference type="NCBI Taxonomy" id="3821"/>
    <lineage>
        <taxon>Eukaryota</taxon>
        <taxon>Viridiplantae</taxon>
        <taxon>Streptophyta</taxon>
        <taxon>Embryophyta</taxon>
        <taxon>Tracheophyta</taxon>
        <taxon>Spermatophyta</taxon>
        <taxon>Magnoliopsida</taxon>
        <taxon>eudicotyledons</taxon>
        <taxon>Gunneridae</taxon>
        <taxon>Pentapetalae</taxon>
        <taxon>rosids</taxon>
        <taxon>fabids</taxon>
        <taxon>Fabales</taxon>
        <taxon>Fabaceae</taxon>
        <taxon>Papilionoideae</taxon>
        <taxon>50 kb inversion clade</taxon>
        <taxon>NPAAA clade</taxon>
        <taxon>indigoferoid/millettioid clade</taxon>
        <taxon>Phaseoleae</taxon>
        <taxon>Cajanus</taxon>
    </lineage>
</organism>
<dbReference type="Proteomes" id="UP000075243">
    <property type="component" value="Chromosome 7"/>
</dbReference>
<evidence type="ECO:0000313" key="1">
    <source>
        <dbReference type="EMBL" id="KYP63920.1"/>
    </source>
</evidence>
<proteinExistence type="predicted"/>
<evidence type="ECO:0000313" key="2">
    <source>
        <dbReference type="Proteomes" id="UP000075243"/>
    </source>
</evidence>
<evidence type="ECO:0008006" key="3">
    <source>
        <dbReference type="Google" id="ProtNLM"/>
    </source>
</evidence>
<name>A0A151TA26_CAJCA</name>
<dbReference type="AlphaFoldDB" id="A0A151TA26"/>
<gene>
    <name evidence="1" type="ORF">KK1_018507</name>
</gene>
<dbReference type="EMBL" id="CM003609">
    <property type="protein sequence ID" value="KYP63920.1"/>
    <property type="molecule type" value="Genomic_DNA"/>
</dbReference>